<protein>
    <submittedName>
        <fullName evidence="13">Acetylcholine receptor subunit alpha-like</fullName>
    </submittedName>
</protein>
<evidence type="ECO:0000256" key="10">
    <source>
        <dbReference type="ARBA" id="ARBA00023303"/>
    </source>
</evidence>
<dbReference type="InterPro" id="IPR018000">
    <property type="entry name" value="Neurotransmitter_ion_chnl_CS"/>
</dbReference>
<keyword evidence="6" id="KW-0472">Membrane</keyword>
<name>A0A8D8VW77_9HEMI</name>
<evidence type="ECO:0000256" key="8">
    <source>
        <dbReference type="ARBA" id="ARBA00023257"/>
    </source>
</evidence>
<keyword evidence="2" id="KW-1003">Cell membrane</keyword>
<dbReference type="PANTHER" id="PTHR18945">
    <property type="entry name" value="NEUROTRANSMITTER GATED ION CHANNEL"/>
    <property type="match status" value="1"/>
</dbReference>
<keyword evidence="3" id="KW-0812">Transmembrane</keyword>
<organism evidence="13">
    <name type="scientific">Cacopsylla melanoneura</name>
    <dbReference type="NCBI Taxonomy" id="428564"/>
    <lineage>
        <taxon>Eukaryota</taxon>
        <taxon>Metazoa</taxon>
        <taxon>Ecdysozoa</taxon>
        <taxon>Arthropoda</taxon>
        <taxon>Hexapoda</taxon>
        <taxon>Insecta</taxon>
        <taxon>Pterygota</taxon>
        <taxon>Neoptera</taxon>
        <taxon>Paraneoptera</taxon>
        <taxon>Hemiptera</taxon>
        <taxon>Sternorrhyncha</taxon>
        <taxon>Psylloidea</taxon>
        <taxon>Psyllidae</taxon>
        <taxon>Psyllinae</taxon>
        <taxon>Cacopsylla</taxon>
    </lineage>
</organism>
<dbReference type="PROSITE" id="PS00236">
    <property type="entry name" value="NEUROTR_ION_CHANNEL"/>
    <property type="match status" value="1"/>
</dbReference>
<evidence type="ECO:0000256" key="2">
    <source>
        <dbReference type="ARBA" id="ARBA00022475"/>
    </source>
</evidence>
<dbReference type="InterPro" id="IPR002394">
    <property type="entry name" value="Nicotinic_acetylcholine_rcpt"/>
</dbReference>
<proteinExistence type="predicted"/>
<evidence type="ECO:0000256" key="4">
    <source>
        <dbReference type="ARBA" id="ARBA00023018"/>
    </source>
</evidence>
<dbReference type="SUPFAM" id="SSF63712">
    <property type="entry name" value="Nicotinic receptor ligand binding domain-like"/>
    <property type="match status" value="1"/>
</dbReference>
<evidence type="ECO:0000256" key="11">
    <source>
        <dbReference type="ARBA" id="ARBA00034104"/>
    </source>
</evidence>
<sequence length="127" mass="14720">MKNNRFCPSLVFFCTTRRDVLKICLFFFFAPPPLFSSADGSYEVTIQTKAKVFYTGQVLWEPPAVYKSSCAIDVEFFPYDIQTCVLKLGSWTYDGFKVNVKTLFFDCHTPPVILEFFECFSFCKFLS</sequence>
<keyword evidence="1" id="KW-0813">Transport</keyword>
<comment type="subcellular location">
    <subcellularLocation>
        <location evidence="11">Postsynaptic cell membrane</location>
        <topology evidence="11">Multi-pass membrane protein</topology>
    </subcellularLocation>
</comment>
<evidence type="ECO:0000256" key="7">
    <source>
        <dbReference type="ARBA" id="ARBA00023170"/>
    </source>
</evidence>
<keyword evidence="8" id="KW-0628">Postsynaptic cell membrane</keyword>
<dbReference type="EMBL" id="HBUF01092030">
    <property type="protein sequence ID" value="CAG6635945.1"/>
    <property type="molecule type" value="Transcribed_RNA"/>
</dbReference>
<evidence type="ECO:0000259" key="12">
    <source>
        <dbReference type="Pfam" id="PF02931"/>
    </source>
</evidence>
<dbReference type="InterPro" id="IPR036734">
    <property type="entry name" value="Neur_chan_lig-bd_sf"/>
</dbReference>
<dbReference type="Pfam" id="PF02931">
    <property type="entry name" value="Neur_chan_LBD"/>
    <property type="match status" value="1"/>
</dbReference>
<evidence type="ECO:0000256" key="6">
    <source>
        <dbReference type="ARBA" id="ARBA00023136"/>
    </source>
</evidence>
<evidence type="ECO:0000256" key="9">
    <source>
        <dbReference type="ARBA" id="ARBA00023286"/>
    </source>
</evidence>
<keyword evidence="7 13" id="KW-0675">Receptor</keyword>
<evidence type="ECO:0000256" key="5">
    <source>
        <dbReference type="ARBA" id="ARBA00023065"/>
    </source>
</evidence>
<dbReference type="GO" id="GO:0045211">
    <property type="term" value="C:postsynaptic membrane"/>
    <property type="evidence" value="ECO:0007669"/>
    <property type="project" value="UniProtKB-SubCell"/>
</dbReference>
<keyword evidence="5" id="KW-0406">Ion transport</keyword>
<keyword evidence="4" id="KW-0770">Synapse</keyword>
<keyword evidence="10" id="KW-0407">Ion channel</keyword>
<accession>A0A8D8VW77</accession>
<dbReference type="GO" id="GO:0022848">
    <property type="term" value="F:acetylcholine-gated monoatomic cation-selective channel activity"/>
    <property type="evidence" value="ECO:0007669"/>
    <property type="project" value="InterPro"/>
</dbReference>
<keyword evidence="9" id="KW-1071">Ligand-gated ion channel</keyword>
<dbReference type="Gene3D" id="2.70.170.10">
    <property type="entry name" value="Neurotransmitter-gated ion-channel ligand-binding domain"/>
    <property type="match status" value="1"/>
</dbReference>
<evidence type="ECO:0000256" key="1">
    <source>
        <dbReference type="ARBA" id="ARBA00022448"/>
    </source>
</evidence>
<reference evidence="13" key="1">
    <citation type="submission" date="2021-05" db="EMBL/GenBank/DDBJ databases">
        <authorList>
            <person name="Alioto T."/>
            <person name="Alioto T."/>
            <person name="Gomez Garrido J."/>
        </authorList>
    </citation>
    <scope>NUCLEOTIDE SEQUENCE</scope>
</reference>
<dbReference type="PRINTS" id="PR00254">
    <property type="entry name" value="NICOTINICR"/>
</dbReference>
<dbReference type="AlphaFoldDB" id="A0A8D8VW77"/>
<dbReference type="InterPro" id="IPR006201">
    <property type="entry name" value="Neur_channel"/>
</dbReference>
<dbReference type="InterPro" id="IPR006202">
    <property type="entry name" value="Neur_chan_lig-bd"/>
</dbReference>
<evidence type="ECO:0000256" key="3">
    <source>
        <dbReference type="ARBA" id="ARBA00022692"/>
    </source>
</evidence>
<evidence type="ECO:0000313" key="13">
    <source>
        <dbReference type="EMBL" id="CAG6635945.1"/>
    </source>
</evidence>
<dbReference type="GO" id="GO:0004888">
    <property type="term" value="F:transmembrane signaling receptor activity"/>
    <property type="evidence" value="ECO:0007669"/>
    <property type="project" value="InterPro"/>
</dbReference>
<feature type="domain" description="Neurotransmitter-gated ion-channel ligand-binding" evidence="12">
    <location>
        <begin position="34"/>
        <end position="101"/>
    </location>
</feature>